<keyword evidence="4" id="KW-1185">Reference proteome</keyword>
<keyword evidence="1" id="KW-0732">Signal</keyword>
<dbReference type="Pfam" id="PF25484">
    <property type="entry name" value="DUF7907"/>
    <property type="match status" value="1"/>
</dbReference>
<dbReference type="Proteomes" id="UP000070501">
    <property type="component" value="Unassembled WGS sequence"/>
</dbReference>
<dbReference type="EMBL" id="KQ964247">
    <property type="protein sequence ID" value="KXJ94852.1"/>
    <property type="molecule type" value="Genomic_DNA"/>
</dbReference>
<reference evidence="4" key="1">
    <citation type="submission" date="2016-02" db="EMBL/GenBank/DDBJ databases">
        <title>Draft genome sequence of Microdochium bolleyi, a fungal endophyte of beachgrass.</title>
        <authorList>
            <consortium name="DOE Joint Genome Institute"/>
            <person name="David A.S."/>
            <person name="May G."/>
            <person name="Haridas S."/>
            <person name="Lim J."/>
            <person name="Wang M."/>
            <person name="Labutti K."/>
            <person name="Lipzen A."/>
            <person name="Barry K."/>
            <person name="Grigoriev I.V."/>
        </authorList>
    </citation>
    <scope>NUCLEOTIDE SEQUENCE [LARGE SCALE GENOMIC DNA]</scope>
    <source>
        <strain evidence="4">J235TASD1</strain>
    </source>
</reference>
<protein>
    <recommendedName>
        <fullName evidence="2">DUF7907 domain-containing protein</fullName>
    </recommendedName>
</protein>
<organism evidence="3 4">
    <name type="scientific">Microdochium bolleyi</name>
    <dbReference type="NCBI Taxonomy" id="196109"/>
    <lineage>
        <taxon>Eukaryota</taxon>
        <taxon>Fungi</taxon>
        <taxon>Dikarya</taxon>
        <taxon>Ascomycota</taxon>
        <taxon>Pezizomycotina</taxon>
        <taxon>Sordariomycetes</taxon>
        <taxon>Xylariomycetidae</taxon>
        <taxon>Xylariales</taxon>
        <taxon>Microdochiaceae</taxon>
        <taxon>Microdochium</taxon>
    </lineage>
</organism>
<dbReference type="AlphaFoldDB" id="A0A136JCG5"/>
<sequence>MQFTISNIIIAGLAAVATAAPTPDTAEVVPQDTFFLVVQSQDDRVNGRCASPYHTGAGLSDTTIQQCGPAPPKDFQFADSKISYLNYGNGISSNVRANDGQASYDSWASVVINAGDEGTTFTYDPAAGFLQEGNGLGFIACTWAHAGAWQLFALSSEDAPIQSNCAAVTVKRGCYNVDPGCVNNTW</sequence>
<name>A0A136JCG5_9PEZI</name>
<feature type="domain" description="DUF7907" evidence="2">
    <location>
        <begin position="32"/>
        <end position="174"/>
    </location>
</feature>
<evidence type="ECO:0000256" key="1">
    <source>
        <dbReference type="SAM" id="SignalP"/>
    </source>
</evidence>
<evidence type="ECO:0000313" key="3">
    <source>
        <dbReference type="EMBL" id="KXJ94852.1"/>
    </source>
</evidence>
<dbReference type="InParanoid" id="A0A136JCG5"/>
<feature type="chain" id="PRO_5007293671" description="DUF7907 domain-containing protein" evidence="1">
    <location>
        <begin position="20"/>
        <end position="186"/>
    </location>
</feature>
<evidence type="ECO:0000259" key="2">
    <source>
        <dbReference type="Pfam" id="PF25484"/>
    </source>
</evidence>
<proteinExistence type="predicted"/>
<accession>A0A136JCG5</accession>
<dbReference type="InterPro" id="IPR057229">
    <property type="entry name" value="DUF7907"/>
</dbReference>
<dbReference type="OrthoDB" id="3518533at2759"/>
<evidence type="ECO:0000313" key="4">
    <source>
        <dbReference type="Proteomes" id="UP000070501"/>
    </source>
</evidence>
<feature type="signal peptide" evidence="1">
    <location>
        <begin position="1"/>
        <end position="19"/>
    </location>
</feature>
<gene>
    <name evidence="3" type="ORF">Micbo1qcDRAFT_173611</name>
</gene>